<keyword evidence="6" id="KW-1185">Reference proteome</keyword>
<dbReference type="InterPro" id="IPR027417">
    <property type="entry name" value="P-loop_NTPase"/>
</dbReference>
<sequence>MNKILEAEGLTKIYRRGREDIHALNEVDFSVDEGEFVSIIGPSGSGKTALLNVLGCLDTPTKGSVRLNGTETSHLKERELVRLRRENIGFVFQQFYLIPTLTARENVELPLLFSHKNGNESRIDEILDMVGLEERGDHLPGQLSGGEMQRVAIGRALINDPKMILADEPTGNLDSLTSLMIFNLFRDLKERGLTLVIVTHNMDLAKQAERMYTLRDGQMVSCEKLTSPGNGVVEGRR</sequence>
<comment type="caution">
    <text evidence="5">The sequence shown here is derived from an EMBL/GenBank/DDBJ whole genome shotgun (WGS) entry which is preliminary data.</text>
</comment>
<protein>
    <submittedName>
        <fullName evidence="5">ABC transporter ATP-binding protein</fullName>
    </submittedName>
</protein>
<keyword evidence="1" id="KW-0813">Transport</keyword>
<reference evidence="5 6" key="1">
    <citation type="submission" date="2023-03" db="EMBL/GenBank/DDBJ databases">
        <title>Whole genome sequencing of Methanotrichaceae archaeon M04Ac.</title>
        <authorList>
            <person name="Khomyakova M.A."/>
            <person name="Merkel A.Y."/>
            <person name="Slobodkin A.I."/>
        </authorList>
    </citation>
    <scope>NUCLEOTIDE SEQUENCE [LARGE SCALE GENOMIC DNA]</scope>
    <source>
        <strain evidence="5 6">M04Ac</strain>
    </source>
</reference>
<dbReference type="InterPro" id="IPR017911">
    <property type="entry name" value="MacB-like_ATP-bd"/>
</dbReference>
<dbReference type="PROSITE" id="PS00211">
    <property type="entry name" value="ABC_TRANSPORTER_1"/>
    <property type="match status" value="1"/>
</dbReference>
<dbReference type="GO" id="GO:0005524">
    <property type="term" value="F:ATP binding"/>
    <property type="evidence" value="ECO:0007669"/>
    <property type="project" value="UniProtKB-KW"/>
</dbReference>
<evidence type="ECO:0000256" key="3">
    <source>
        <dbReference type="ARBA" id="ARBA00022840"/>
    </source>
</evidence>
<evidence type="ECO:0000313" key="5">
    <source>
        <dbReference type="EMBL" id="MDF0593131.1"/>
    </source>
</evidence>
<dbReference type="InterPro" id="IPR003593">
    <property type="entry name" value="AAA+_ATPase"/>
</dbReference>
<proteinExistence type="predicted"/>
<dbReference type="InterPro" id="IPR015854">
    <property type="entry name" value="ABC_transpr_LolD-like"/>
</dbReference>
<keyword evidence="2" id="KW-0547">Nucleotide-binding</keyword>
<dbReference type="SMART" id="SM00382">
    <property type="entry name" value="AAA"/>
    <property type="match status" value="1"/>
</dbReference>
<dbReference type="EMBL" id="JARFPL010000014">
    <property type="protein sequence ID" value="MDF0593131.1"/>
    <property type="molecule type" value="Genomic_DNA"/>
</dbReference>
<gene>
    <name evidence="5" type="ORF">P0O24_05985</name>
</gene>
<dbReference type="Gene3D" id="3.40.50.300">
    <property type="entry name" value="P-loop containing nucleotide triphosphate hydrolases"/>
    <property type="match status" value="1"/>
</dbReference>
<accession>A0ABT5XEI8</accession>
<dbReference type="InterPro" id="IPR003439">
    <property type="entry name" value="ABC_transporter-like_ATP-bd"/>
</dbReference>
<evidence type="ECO:0000313" key="6">
    <source>
        <dbReference type="Proteomes" id="UP001215956"/>
    </source>
</evidence>
<dbReference type="InterPro" id="IPR017871">
    <property type="entry name" value="ABC_transporter-like_CS"/>
</dbReference>
<keyword evidence="3 5" id="KW-0067">ATP-binding</keyword>
<dbReference type="PROSITE" id="PS50893">
    <property type="entry name" value="ABC_TRANSPORTER_2"/>
    <property type="match status" value="1"/>
</dbReference>
<dbReference type="PANTHER" id="PTHR24220:SF86">
    <property type="entry name" value="ABC TRANSPORTER ABCH.1"/>
    <property type="match status" value="1"/>
</dbReference>
<dbReference type="PANTHER" id="PTHR24220">
    <property type="entry name" value="IMPORT ATP-BINDING PROTEIN"/>
    <property type="match status" value="1"/>
</dbReference>
<dbReference type="Proteomes" id="UP001215956">
    <property type="component" value="Unassembled WGS sequence"/>
</dbReference>
<dbReference type="Pfam" id="PF00005">
    <property type="entry name" value="ABC_tran"/>
    <property type="match status" value="1"/>
</dbReference>
<dbReference type="RefSeq" id="WP_316968837.1">
    <property type="nucleotide sequence ID" value="NZ_JARFPL010000014.1"/>
</dbReference>
<name>A0ABT5XEI8_9EURY</name>
<organism evidence="5 6">
    <name type="scientific">Candidatus Methanocrinis alkalitolerans</name>
    <dbReference type="NCBI Taxonomy" id="3033395"/>
    <lineage>
        <taxon>Archaea</taxon>
        <taxon>Methanobacteriati</taxon>
        <taxon>Methanobacteriota</taxon>
        <taxon>Stenosarchaea group</taxon>
        <taxon>Methanomicrobia</taxon>
        <taxon>Methanotrichales</taxon>
        <taxon>Methanotrichaceae</taxon>
        <taxon>Methanocrinis</taxon>
    </lineage>
</organism>
<feature type="domain" description="ABC transporter" evidence="4">
    <location>
        <begin position="5"/>
        <end position="237"/>
    </location>
</feature>
<dbReference type="CDD" id="cd03255">
    <property type="entry name" value="ABC_MJ0796_LolCDE_FtsE"/>
    <property type="match status" value="1"/>
</dbReference>
<evidence type="ECO:0000256" key="2">
    <source>
        <dbReference type="ARBA" id="ARBA00022741"/>
    </source>
</evidence>
<dbReference type="SUPFAM" id="SSF52540">
    <property type="entry name" value="P-loop containing nucleoside triphosphate hydrolases"/>
    <property type="match status" value="1"/>
</dbReference>
<evidence type="ECO:0000256" key="1">
    <source>
        <dbReference type="ARBA" id="ARBA00022448"/>
    </source>
</evidence>
<evidence type="ECO:0000259" key="4">
    <source>
        <dbReference type="PROSITE" id="PS50893"/>
    </source>
</evidence>